<dbReference type="AlphaFoldDB" id="A0A8X6V4M2"/>
<comment type="caution">
    <text evidence="1">The sequence shown here is derived from an EMBL/GenBank/DDBJ whole genome shotgun (WGS) entry which is preliminary data.</text>
</comment>
<sequence>MLHCSAEKNDEIGNVIEEVVDIARPVNLEVDTDDVQLLDSHNQELTIDELIEMHEQDNIEELESLDLVQSEDRMKVLKI</sequence>
<accession>A0A8X6V4M2</accession>
<reference evidence="1" key="1">
    <citation type="submission" date="2020-08" db="EMBL/GenBank/DDBJ databases">
        <title>Multicomponent nature underlies the extraordinary mechanical properties of spider dragline silk.</title>
        <authorList>
            <person name="Kono N."/>
            <person name="Nakamura H."/>
            <person name="Mori M."/>
            <person name="Yoshida Y."/>
            <person name="Ohtoshi R."/>
            <person name="Malay A.D."/>
            <person name="Moran D.A.P."/>
            <person name="Tomita M."/>
            <person name="Numata K."/>
            <person name="Arakawa K."/>
        </authorList>
    </citation>
    <scope>NUCLEOTIDE SEQUENCE</scope>
</reference>
<evidence type="ECO:0000313" key="2">
    <source>
        <dbReference type="Proteomes" id="UP000887159"/>
    </source>
</evidence>
<protein>
    <submittedName>
        <fullName evidence="1">Uncharacterized protein</fullName>
    </submittedName>
</protein>
<proteinExistence type="predicted"/>
<organism evidence="1 2">
    <name type="scientific">Trichonephila clavipes</name>
    <name type="common">Golden silk orbweaver</name>
    <name type="synonym">Nephila clavipes</name>
    <dbReference type="NCBI Taxonomy" id="2585209"/>
    <lineage>
        <taxon>Eukaryota</taxon>
        <taxon>Metazoa</taxon>
        <taxon>Ecdysozoa</taxon>
        <taxon>Arthropoda</taxon>
        <taxon>Chelicerata</taxon>
        <taxon>Arachnida</taxon>
        <taxon>Araneae</taxon>
        <taxon>Araneomorphae</taxon>
        <taxon>Entelegynae</taxon>
        <taxon>Araneoidea</taxon>
        <taxon>Nephilidae</taxon>
        <taxon>Trichonephila</taxon>
    </lineage>
</organism>
<name>A0A8X6V4M2_TRICX</name>
<gene>
    <name evidence="1" type="ORF">TNCV_2379501</name>
</gene>
<dbReference type="Proteomes" id="UP000887159">
    <property type="component" value="Unassembled WGS sequence"/>
</dbReference>
<dbReference type="EMBL" id="BMAU01021181">
    <property type="protein sequence ID" value="GFX94877.1"/>
    <property type="molecule type" value="Genomic_DNA"/>
</dbReference>
<keyword evidence="2" id="KW-1185">Reference proteome</keyword>
<evidence type="ECO:0000313" key="1">
    <source>
        <dbReference type="EMBL" id="GFX94877.1"/>
    </source>
</evidence>